<dbReference type="PANTHER" id="PTHR43591">
    <property type="entry name" value="METHYLTRANSFERASE"/>
    <property type="match status" value="1"/>
</dbReference>
<gene>
    <name evidence="2" type="ORF">F3K02_17325</name>
</gene>
<dbReference type="Proteomes" id="UP000545507">
    <property type="component" value="Unassembled WGS sequence"/>
</dbReference>
<dbReference type="SUPFAM" id="SSF53335">
    <property type="entry name" value="S-adenosyl-L-methionine-dependent methyltransferases"/>
    <property type="match status" value="1"/>
</dbReference>
<reference evidence="2 3" key="1">
    <citation type="submission" date="2019-09" db="EMBL/GenBank/DDBJ databases">
        <title>Hydrogenophaga aromatica sp. nov., isolated from a para-xylene-degrading enrichment culture.</title>
        <authorList>
            <person name="Tancsics A."/>
            <person name="Banerjee S."/>
        </authorList>
    </citation>
    <scope>NUCLEOTIDE SEQUENCE [LARGE SCALE GENOMIC DNA]</scope>
    <source>
        <strain evidence="2 3">D2P1</strain>
    </source>
</reference>
<dbReference type="AlphaFoldDB" id="A0A7Y8GY32"/>
<name>A0A7Y8GY32_9BURK</name>
<comment type="caution">
    <text evidence="2">The sequence shown here is derived from an EMBL/GenBank/DDBJ whole genome shotgun (WGS) entry which is preliminary data.</text>
</comment>
<sequence>MTTPSAPVANTPGTPPDGPAFKAAAREQWDRSAPGWNAHTAEIRAWLRPATDAMIDMAGVGPGDAVLDVAAGAGDQSLDIAQRVGPTGRVLATDLSPAILALARDNARLAGHGTVQTLVADGEALPVPPASFDAVVCRLGLMFFPDPQQGLRAMHRALRTGGGICTVVFSRPERNPCIGLLMATALRHAGLPPRNTNQPGGLLSLGQPGLCDQLFQSAGFRQVATTALDAPFRLPTARHYLDFVRASASPIQQILGRLEPEAAEAAWADMEERLGQFNTPGGWVGPNELLLTAAQR</sequence>
<dbReference type="PANTHER" id="PTHR43591:SF24">
    <property type="entry name" value="2-METHOXY-6-POLYPRENYL-1,4-BENZOQUINOL METHYLASE, MITOCHONDRIAL"/>
    <property type="match status" value="1"/>
</dbReference>
<dbReference type="GO" id="GO:0032259">
    <property type="term" value="P:methylation"/>
    <property type="evidence" value="ECO:0007669"/>
    <property type="project" value="UniProtKB-KW"/>
</dbReference>
<accession>A0A7Y8GY32</accession>
<dbReference type="InterPro" id="IPR029063">
    <property type="entry name" value="SAM-dependent_MTases_sf"/>
</dbReference>
<evidence type="ECO:0000313" key="2">
    <source>
        <dbReference type="EMBL" id="NWF47001.1"/>
    </source>
</evidence>
<dbReference type="CDD" id="cd02440">
    <property type="entry name" value="AdoMet_MTases"/>
    <property type="match status" value="1"/>
</dbReference>
<dbReference type="EMBL" id="VYGV01000016">
    <property type="protein sequence ID" value="NWF47001.1"/>
    <property type="molecule type" value="Genomic_DNA"/>
</dbReference>
<feature type="region of interest" description="Disordered" evidence="1">
    <location>
        <begin position="1"/>
        <end position="21"/>
    </location>
</feature>
<dbReference type="Pfam" id="PF01209">
    <property type="entry name" value="Ubie_methyltran"/>
    <property type="match status" value="1"/>
</dbReference>
<dbReference type="RefSeq" id="WP_177136907.1">
    <property type="nucleotide sequence ID" value="NZ_VYGV01000016.1"/>
</dbReference>
<protein>
    <submittedName>
        <fullName evidence="2">Methyltransferase domain-containing protein</fullName>
    </submittedName>
</protein>
<dbReference type="Gene3D" id="3.40.50.150">
    <property type="entry name" value="Vaccinia Virus protein VP39"/>
    <property type="match status" value="1"/>
</dbReference>
<dbReference type="GO" id="GO:0008168">
    <property type="term" value="F:methyltransferase activity"/>
    <property type="evidence" value="ECO:0007669"/>
    <property type="project" value="UniProtKB-KW"/>
</dbReference>
<proteinExistence type="predicted"/>
<keyword evidence="3" id="KW-1185">Reference proteome</keyword>
<evidence type="ECO:0000256" key="1">
    <source>
        <dbReference type="SAM" id="MobiDB-lite"/>
    </source>
</evidence>
<organism evidence="2 3">
    <name type="scientific">Hydrogenophaga aromaticivorans</name>
    <dbReference type="NCBI Taxonomy" id="2610898"/>
    <lineage>
        <taxon>Bacteria</taxon>
        <taxon>Pseudomonadati</taxon>
        <taxon>Pseudomonadota</taxon>
        <taxon>Betaproteobacteria</taxon>
        <taxon>Burkholderiales</taxon>
        <taxon>Comamonadaceae</taxon>
        <taxon>Hydrogenophaga</taxon>
    </lineage>
</organism>
<evidence type="ECO:0000313" key="3">
    <source>
        <dbReference type="Proteomes" id="UP000545507"/>
    </source>
</evidence>
<keyword evidence="2" id="KW-0489">Methyltransferase</keyword>
<keyword evidence="2" id="KW-0808">Transferase</keyword>